<protein>
    <submittedName>
        <fullName evidence="2">Uncharacterized protein</fullName>
    </submittedName>
</protein>
<feature type="region of interest" description="Disordered" evidence="1">
    <location>
        <begin position="22"/>
        <end position="46"/>
    </location>
</feature>
<evidence type="ECO:0000313" key="2">
    <source>
        <dbReference type="EMBL" id="MFC6094046.1"/>
    </source>
</evidence>
<dbReference type="EMBL" id="JBHSQO010000054">
    <property type="protein sequence ID" value="MFC6094046.1"/>
    <property type="molecule type" value="Genomic_DNA"/>
</dbReference>
<proteinExistence type="predicted"/>
<gene>
    <name evidence="2" type="ORF">ACFP3R_32665</name>
</gene>
<accession>A0ABW1PGD2</accession>
<comment type="caution">
    <text evidence="2">The sequence shown here is derived from an EMBL/GenBank/DDBJ whole genome shotgun (WGS) entry which is preliminary data.</text>
</comment>
<evidence type="ECO:0000256" key="1">
    <source>
        <dbReference type="SAM" id="MobiDB-lite"/>
    </source>
</evidence>
<name>A0ABW1PGD2_9PSEU</name>
<reference evidence="3" key="1">
    <citation type="journal article" date="2019" name="Int. J. Syst. Evol. Microbiol.">
        <title>The Global Catalogue of Microorganisms (GCM) 10K type strain sequencing project: providing services to taxonomists for standard genome sequencing and annotation.</title>
        <authorList>
            <consortium name="The Broad Institute Genomics Platform"/>
            <consortium name="The Broad Institute Genome Sequencing Center for Infectious Disease"/>
            <person name="Wu L."/>
            <person name="Ma J."/>
        </authorList>
    </citation>
    <scope>NUCLEOTIDE SEQUENCE [LARGE SCALE GENOMIC DNA]</scope>
    <source>
        <strain evidence="3">CGMCC 4.7246</strain>
    </source>
</reference>
<organism evidence="2 3">
    <name type="scientific">Saccharothrix lopnurensis</name>
    <dbReference type="NCBI Taxonomy" id="1670621"/>
    <lineage>
        <taxon>Bacteria</taxon>
        <taxon>Bacillati</taxon>
        <taxon>Actinomycetota</taxon>
        <taxon>Actinomycetes</taxon>
        <taxon>Pseudonocardiales</taxon>
        <taxon>Pseudonocardiaceae</taxon>
        <taxon>Saccharothrix</taxon>
    </lineage>
</organism>
<dbReference type="RefSeq" id="WP_380641868.1">
    <property type="nucleotide sequence ID" value="NZ_JBHSQO010000054.1"/>
</dbReference>
<sequence length="46" mass="4722">MVERASWSPDGVDVDLPSSARVHDHLIGGGPDPGTADPCAVVGRKP</sequence>
<keyword evidence="3" id="KW-1185">Reference proteome</keyword>
<evidence type="ECO:0000313" key="3">
    <source>
        <dbReference type="Proteomes" id="UP001596220"/>
    </source>
</evidence>
<dbReference type="Proteomes" id="UP001596220">
    <property type="component" value="Unassembled WGS sequence"/>
</dbReference>